<keyword evidence="7" id="KW-0732">Signal</keyword>
<name>A0A7T7M908_9ACTO</name>
<dbReference type="AlphaFoldDB" id="A0A7T7M908"/>
<dbReference type="EC" id="5.2.1.8" evidence="6"/>
<keyword evidence="3 5" id="KW-0697">Rotamase</keyword>
<evidence type="ECO:0000256" key="6">
    <source>
        <dbReference type="RuleBase" id="RU003915"/>
    </source>
</evidence>
<dbReference type="Pfam" id="PF00254">
    <property type="entry name" value="FKBP_C"/>
    <property type="match status" value="1"/>
</dbReference>
<evidence type="ECO:0000256" key="5">
    <source>
        <dbReference type="PROSITE-ProRule" id="PRU00277"/>
    </source>
</evidence>
<dbReference type="GO" id="GO:0003755">
    <property type="term" value="F:peptidyl-prolyl cis-trans isomerase activity"/>
    <property type="evidence" value="ECO:0007669"/>
    <property type="project" value="UniProtKB-UniRule"/>
</dbReference>
<dbReference type="Proteomes" id="UP000595895">
    <property type="component" value="Chromosome"/>
</dbReference>
<reference evidence="9 10" key="1">
    <citation type="submission" date="2020-12" db="EMBL/GenBank/DDBJ databases">
        <authorList>
            <person name="Zhou J."/>
        </authorList>
    </citation>
    <scope>NUCLEOTIDE SEQUENCE [LARGE SCALE GENOMIC DNA]</scope>
    <source>
        <strain evidence="9 10">CCUG 61299</strain>
    </source>
</reference>
<dbReference type="InterPro" id="IPR046357">
    <property type="entry name" value="PPIase_dom_sf"/>
</dbReference>
<dbReference type="InterPro" id="IPR001179">
    <property type="entry name" value="PPIase_FKBP_dom"/>
</dbReference>
<feature type="signal peptide" evidence="7">
    <location>
        <begin position="1"/>
        <end position="20"/>
    </location>
</feature>
<feature type="domain" description="PPIase FKBP-type" evidence="8">
    <location>
        <begin position="91"/>
        <end position="176"/>
    </location>
</feature>
<evidence type="ECO:0000259" key="8">
    <source>
        <dbReference type="PROSITE" id="PS50059"/>
    </source>
</evidence>
<keyword evidence="10" id="KW-1185">Reference proteome</keyword>
<comment type="similarity">
    <text evidence="2 6">Belongs to the FKBP-type PPIase family.</text>
</comment>
<evidence type="ECO:0000256" key="7">
    <source>
        <dbReference type="SAM" id="SignalP"/>
    </source>
</evidence>
<dbReference type="PANTHER" id="PTHR43811">
    <property type="entry name" value="FKBP-TYPE PEPTIDYL-PROLYL CIS-TRANS ISOMERASE FKPA"/>
    <property type="match status" value="1"/>
</dbReference>
<dbReference type="PANTHER" id="PTHR43811:SF19">
    <property type="entry name" value="39 KDA FK506-BINDING NUCLEAR PROTEIN"/>
    <property type="match status" value="1"/>
</dbReference>
<evidence type="ECO:0000313" key="10">
    <source>
        <dbReference type="Proteomes" id="UP000595895"/>
    </source>
</evidence>
<dbReference type="SUPFAM" id="SSF54534">
    <property type="entry name" value="FKBP-like"/>
    <property type="match status" value="2"/>
</dbReference>
<evidence type="ECO:0000256" key="1">
    <source>
        <dbReference type="ARBA" id="ARBA00000971"/>
    </source>
</evidence>
<evidence type="ECO:0000313" key="9">
    <source>
        <dbReference type="EMBL" id="QQM66647.1"/>
    </source>
</evidence>
<evidence type="ECO:0000256" key="3">
    <source>
        <dbReference type="ARBA" id="ARBA00023110"/>
    </source>
</evidence>
<dbReference type="PROSITE" id="PS50059">
    <property type="entry name" value="FKBP_PPIASE"/>
    <property type="match status" value="1"/>
</dbReference>
<protein>
    <recommendedName>
        <fullName evidence="6">Peptidyl-prolyl cis-trans isomerase</fullName>
        <ecNumber evidence="6">5.2.1.8</ecNumber>
    </recommendedName>
</protein>
<proteinExistence type="inferred from homology"/>
<evidence type="ECO:0000256" key="4">
    <source>
        <dbReference type="ARBA" id="ARBA00023235"/>
    </source>
</evidence>
<comment type="catalytic activity">
    <reaction evidence="1 5 6">
        <text>[protein]-peptidylproline (omega=180) = [protein]-peptidylproline (omega=0)</text>
        <dbReference type="Rhea" id="RHEA:16237"/>
        <dbReference type="Rhea" id="RHEA-COMP:10747"/>
        <dbReference type="Rhea" id="RHEA-COMP:10748"/>
        <dbReference type="ChEBI" id="CHEBI:83833"/>
        <dbReference type="ChEBI" id="CHEBI:83834"/>
        <dbReference type="EC" id="5.2.1.8"/>
    </reaction>
</comment>
<organism evidence="9 10">
    <name type="scientific">Actinomyces weissii</name>
    <dbReference type="NCBI Taxonomy" id="675090"/>
    <lineage>
        <taxon>Bacteria</taxon>
        <taxon>Bacillati</taxon>
        <taxon>Actinomycetota</taxon>
        <taxon>Actinomycetes</taxon>
        <taxon>Actinomycetales</taxon>
        <taxon>Actinomycetaceae</taxon>
        <taxon>Actinomyces</taxon>
    </lineage>
</organism>
<feature type="chain" id="PRO_5039276012" description="Peptidyl-prolyl cis-trans isomerase" evidence="7">
    <location>
        <begin position="21"/>
        <end position="315"/>
    </location>
</feature>
<keyword evidence="4 5" id="KW-0413">Isomerase</keyword>
<accession>A0A7T7M908</accession>
<dbReference type="KEGG" id="awe:JG540_05955"/>
<gene>
    <name evidence="9" type="ORF">JG540_05955</name>
</gene>
<evidence type="ECO:0000256" key="2">
    <source>
        <dbReference type="ARBA" id="ARBA00006577"/>
    </source>
</evidence>
<dbReference type="RefSeq" id="WP_200274737.1">
    <property type="nucleotide sequence ID" value="NZ_CP066802.1"/>
</dbReference>
<dbReference type="Gene3D" id="3.10.50.40">
    <property type="match status" value="1"/>
</dbReference>
<dbReference type="EMBL" id="CP066802">
    <property type="protein sequence ID" value="QQM66647.1"/>
    <property type="molecule type" value="Genomic_DNA"/>
</dbReference>
<sequence>MPRKPIVLTTLALATSLCLAGCSGTKEEPVVEVATNVDCSTLTIDSDAPALPTISDVRGAEPTVEWSGKKAPENLTVKILQEGDGAEVAAGAQVTVNYSGWQWDSSTAFESSFSKGAPPSFSVDGVITGWRCALPGKHVGDRLLLSIPAQYAYGTDRSSGKPTGTLVFVVEIEGTESLEEVNAGTKDAVPEGDQQVADRGLTVSGELGAPATVSVNDGAVAPTENEFIVLARGNGEAITENSVVLIQTAGSSWDNLETFSTWEEKQPMRISAGSDPALKGIIGLPVGSRVLVLIPGDAESETPALAQVIDLERLD</sequence>